<evidence type="ECO:0000313" key="2">
    <source>
        <dbReference type="Proteomes" id="UP000187526"/>
    </source>
</evidence>
<comment type="caution">
    <text evidence="1">The sequence shown here is derived from an EMBL/GenBank/DDBJ whole genome shotgun (WGS) entry which is preliminary data.</text>
</comment>
<dbReference type="NCBIfam" id="TIGR03993">
    <property type="entry name" value="hydrog_HybE"/>
    <property type="match status" value="1"/>
</dbReference>
<gene>
    <name evidence="1" type="ORF">BJN45_12945</name>
</gene>
<proteinExistence type="predicted"/>
<dbReference type="Gene3D" id="3.30.1460.40">
    <property type="entry name" value="[NiFe]-hydrogenase assembly chaperone, HybE"/>
    <property type="match status" value="1"/>
</dbReference>
<dbReference type="OrthoDB" id="7060130at2"/>
<organism evidence="1 2">
    <name type="scientific">Azonexus hydrophilus</name>
    <dbReference type="NCBI Taxonomy" id="418702"/>
    <lineage>
        <taxon>Bacteria</taxon>
        <taxon>Pseudomonadati</taxon>
        <taxon>Pseudomonadota</taxon>
        <taxon>Betaproteobacteria</taxon>
        <taxon>Rhodocyclales</taxon>
        <taxon>Azonexaceae</taxon>
        <taxon>Azonexus</taxon>
    </lineage>
</organism>
<evidence type="ECO:0008006" key="3">
    <source>
        <dbReference type="Google" id="ProtNLM"/>
    </source>
</evidence>
<dbReference type="RefSeq" id="WP_076095875.1">
    <property type="nucleotide sequence ID" value="NZ_MTHD01000004.1"/>
</dbReference>
<name>A0A1R1I368_9RHOO</name>
<dbReference type="Proteomes" id="UP000187526">
    <property type="component" value="Unassembled WGS sequence"/>
</dbReference>
<protein>
    <recommendedName>
        <fullName evidence="3">Hydrogenase</fullName>
    </recommendedName>
</protein>
<dbReference type="AlphaFoldDB" id="A0A1R1I368"/>
<dbReference type="EMBL" id="MTHD01000004">
    <property type="protein sequence ID" value="OMG53133.1"/>
    <property type="molecule type" value="Genomic_DNA"/>
</dbReference>
<dbReference type="STRING" id="418702.BJN45_12945"/>
<accession>A0A1R1I368</accession>
<dbReference type="InterPro" id="IPR038530">
    <property type="entry name" value="NiFe-hyd_HybE_sf"/>
</dbReference>
<keyword evidence="2" id="KW-1185">Reference proteome</keyword>
<reference evidence="1 2" key="1">
    <citation type="submission" date="2016-10" db="EMBL/GenBank/DDBJ databases">
        <title>Alkaliphiles isolated from bioreactors.</title>
        <authorList>
            <person name="Salah Z."/>
            <person name="Rout S.P."/>
            <person name="Humphreys P.N."/>
        </authorList>
    </citation>
    <scope>NUCLEOTIDE SEQUENCE [LARGE SCALE GENOMIC DNA]</scope>
    <source>
        <strain evidence="1 2">ZS02</strain>
    </source>
</reference>
<evidence type="ECO:0000313" key="1">
    <source>
        <dbReference type="EMBL" id="OMG53133.1"/>
    </source>
</evidence>
<sequence>MNEISIAVPYPDNPAAQVLARYRRFQQVAGSAAGHPELSVDIAGFRRYRGDWIGTVLTPWFIHLLLLPGGGELWRDLADGERLRVGFPAGDLDMLSEHADDADVPRSFFCPILAPVTELAGQDAALTAAMDALAVLFDLPFAPLPAATAPRPPVDRRGFFRRLAGRT</sequence>
<dbReference type="Pfam" id="PF11939">
    <property type="entry name" value="NiFe-hyd_HybE"/>
    <property type="match status" value="1"/>
</dbReference>
<dbReference type="InterPro" id="IPR023994">
    <property type="entry name" value="NiFe-hyd_HybE"/>
</dbReference>